<dbReference type="EMBL" id="SNRY01000020">
    <property type="protein sequence ID" value="KAA6350963.1"/>
    <property type="molecule type" value="Genomic_DNA"/>
</dbReference>
<reference evidence="1" key="1">
    <citation type="submission" date="2019-03" db="EMBL/GenBank/DDBJ databases">
        <title>Single cell metagenomics reveals metabolic interactions within the superorganism composed of flagellate Streblomastix strix and complex community of Bacteroidetes bacteria on its surface.</title>
        <authorList>
            <person name="Treitli S.C."/>
            <person name="Kolisko M."/>
            <person name="Husnik F."/>
            <person name="Keeling P."/>
            <person name="Hampl V."/>
        </authorList>
    </citation>
    <scope>NUCLEOTIDE SEQUENCE</scope>
    <source>
        <strain evidence="1">STM</strain>
    </source>
</reference>
<evidence type="ECO:0000313" key="1">
    <source>
        <dbReference type="EMBL" id="KAA6350963.1"/>
    </source>
</evidence>
<organism evidence="1">
    <name type="scientific">termite gut metagenome</name>
    <dbReference type="NCBI Taxonomy" id="433724"/>
    <lineage>
        <taxon>unclassified sequences</taxon>
        <taxon>metagenomes</taxon>
        <taxon>organismal metagenomes</taxon>
    </lineage>
</organism>
<dbReference type="InterPro" id="IPR032183">
    <property type="entry name" value="PKD-like"/>
</dbReference>
<protein>
    <recommendedName>
        <fullName evidence="2">Bacteroidetes PKD-like domain-containing protein</fullName>
    </recommendedName>
</protein>
<dbReference type="AlphaFoldDB" id="A0A5J4SZZ3"/>
<proteinExistence type="predicted"/>
<dbReference type="PROSITE" id="PS51257">
    <property type="entry name" value="PROKAR_LIPOPROTEIN"/>
    <property type="match status" value="1"/>
</dbReference>
<evidence type="ECO:0008006" key="2">
    <source>
        <dbReference type="Google" id="ProtNLM"/>
    </source>
</evidence>
<sequence>MKVKHLLIAYTLLGLFASSCDKDLGNYEYNDPKITLPVAVSGIKDTIEVKKGLNLVIDPIVTIAGDESNYAYSWHVTPTQTAGALPEKTVLGDQKKLDLPVALAAGDYFLSFTVTDTTRDIYLRKQILLNVKATDVSTGWYILKDIDNETDFDYVNNEGVLYPNVLLTLANPANSRLKGTAVKIAYQAGRYYHQIVDADGKVTTLANQTVLYVLSSEGIKVFNSKDLSLFKTDGEVFYFPKASQPQNIIATIWNDVFFLENNKIYSIYGMSQNIGKFGSAKQGTYTLHKDLAESSGNPVLGFDMNSHTFYLIDGAAAVLTPFQEKDDKISTTNMNGTVLNILNGVSGTGFAVMKHLTNEEYYLASISFDGTNAYPFTAFDDIPSGSKFPNAPVKAAPYTGNFVYFAEGSKLSVYKNASELTPAEREPLLKEFPAGETISYIAHLYRNNSYNHLVVLTNSASGWKMYCLNVIGLGNPEIDTTPAKLFQGTGNARYVLYR</sequence>
<comment type="caution">
    <text evidence="1">The sequence shown here is derived from an EMBL/GenBank/DDBJ whole genome shotgun (WGS) entry which is preliminary data.</text>
</comment>
<dbReference type="Pfam" id="PF16407">
    <property type="entry name" value="PKD_2"/>
    <property type="match status" value="1"/>
</dbReference>
<accession>A0A5J4SZZ3</accession>
<name>A0A5J4SZZ3_9ZZZZ</name>
<gene>
    <name evidence="1" type="ORF">EZS27_001660</name>
</gene>